<protein>
    <submittedName>
        <fullName evidence="1">Uncharacterized protein</fullName>
    </submittedName>
</protein>
<name>A0ACC3S7X5_9PEZI</name>
<reference evidence="1" key="1">
    <citation type="submission" date="2024-02" db="EMBL/GenBank/DDBJ databases">
        <title>Metagenome Assembled Genome of Zalaria obscura JY119.</title>
        <authorList>
            <person name="Vighnesh L."/>
            <person name="Jagadeeshwari U."/>
            <person name="Venkata Ramana C."/>
            <person name="Sasikala C."/>
        </authorList>
    </citation>
    <scope>NUCLEOTIDE SEQUENCE</scope>
    <source>
        <strain evidence="1">JY119</strain>
    </source>
</reference>
<sequence length="357" mass="40289">MLFAHWSDIDGVLVRSSDPLPRAHQTLSYLQRERIPFILLTNGGGKHEEERVAELSKKLEVPLDTSMFVQSHTPFADMTDLYDKTVLVAGGDYDKCQIVAQKYGFKNVVTPGDIVTAHPDVWPFSHVFADYYKKFAKPLPRPINASDPSQSLKIDAIFVYSDPRDWALDTTVILDLLLSEQGYLGTLSKKNDNPDLPNRGYQQDGQPPLYFSNPDLWWAAKYHLPRLGQGGFREALQGVWAAVTGGPRMGVELQKTVIGKPYYLTYEFAEKRLRAHREDLFGREIPPLRKVYMVGDNPESDIRGGNSYKSPFGSEWSSILVKTGVYQDGTEPAWKPTTIVKDVHDAVQWAVEDAKKL</sequence>
<gene>
    <name evidence="1" type="ORF">M8818_005431</name>
</gene>
<dbReference type="Proteomes" id="UP001320706">
    <property type="component" value="Unassembled WGS sequence"/>
</dbReference>
<keyword evidence="2" id="KW-1185">Reference proteome</keyword>
<comment type="caution">
    <text evidence="1">The sequence shown here is derived from an EMBL/GenBank/DDBJ whole genome shotgun (WGS) entry which is preliminary data.</text>
</comment>
<accession>A0ACC3S7X5</accession>
<evidence type="ECO:0000313" key="2">
    <source>
        <dbReference type="Proteomes" id="UP001320706"/>
    </source>
</evidence>
<organism evidence="1 2">
    <name type="scientific">Zalaria obscura</name>
    <dbReference type="NCBI Taxonomy" id="2024903"/>
    <lineage>
        <taxon>Eukaryota</taxon>
        <taxon>Fungi</taxon>
        <taxon>Dikarya</taxon>
        <taxon>Ascomycota</taxon>
        <taxon>Pezizomycotina</taxon>
        <taxon>Dothideomycetes</taxon>
        <taxon>Dothideomycetidae</taxon>
        <taxon>Dothideales</taxon>
        <taxon>Zalariaceae</taxon>
        <taxon>Zalaria</taxon>
    </lineage>
</organism>
<evidence type="ECO:0000313" key="1">
    <source>
        <dbReference type="EMBL" id="KAK8201906.1"/>
    </source>
</evidence>
<proteinExistence type="predicted"/>
<dbReference type="EMBL" id="JAMKPW020000033">
    <property type="protein sequence ID" value="KAK8201906.1"/>
    <property type="molecule type" value="Genomic_DNA"/>
</dbReference>